<feature type="transmembrane region" description="Helical" evidence="8">
    <location>
        <begin position="93"/>
        <end position="115"/>
    </location>
</feature>
<evidence type="ECO:0000256" key="7">
    <source>
        <dbReference type="ARBA" id="ARBA00023136"/>
    </source>
</evidence>
<evidence type="ECO:0000256" key="6">
    <source>
        <dbReference type="ARBA" id="ARBA00022989"/>
    </source>
</evidence>
<keyword evidence="7 8" id="KW-0472">Membrane</keyword>
<evidence type="ECO:0000256" key="8">
    <source>
        <dbReference type="SAM" id="Phobius"/>
    </source>
</evidence>
<organism evidence="10 11">
    <name type="scientific">Albula glossodonta</name>
    <name type="common">roundjaw bonefish</name>
    <dbReference type="NCBI Taxonomy" id="121402"/>
    <lineage>
        <taxon>Eukaryota</taxon>
        <taxon>Metazoa</taxon>
        <taxon>Chordata</taxon>
        <taxon>Craniata</taxon>
        <taxon>Vertebrata</taxon>
        <taxon>Euteleostomi</taxon>
        <taxon>Actinopterygii</taxon>
        <taxon>Neopterygii</taxon>
        <taxon>Teleostei</taxon>
        <taxon>Albuliformes</taxon>
        <taxon>Albulidae</taxon>
        <taxon>Albula</taxon>
    </lineage>
</organism>
<dbReference type="InterPro" id="IPR009038">
    <property type="entry name" value="GOLD_dom"/>
</dbReference>
<dbReference type="OrthoDB" id="10037706at2759"/>
<evidence type="ECO:0000256" key="1">
    <source>
        <dbReference type="ARBA" id="ARBA00004115"/>
    </source>
</evidence>
<keyword evidence="6 8" id="KW-1133">Transmembrane helix</keyword>
<sequence>MCLSNFHNRFGSMQVFLNFGVYYSGTEGTQKQKEEEKKRKEEASKHLNDTLSTIEDSANRLQGNTFHMWRHYSFARMRKGADYYLLLSNSSYVTWWSAAQSIVIIAAGYLQLFFLKRLFHSKTTTETDKPRC</sequence>
<dbReference type="PANTHER" id="PTHR22811">
    <property type="entry name" value="TRANSMEMBRANE EMP24 DOMAIN-CONTAINING PROTEIN"/>
    <property type="match status" value="1"/>
</dbReference>
<name>A0A8T2PJH2_9TELE</name>
<gene>
    <name evidence="10" type="ORF">JZ751_020773</name>
</gene>
<evidence type="ECO:0000256" key="2">
    <source>
        <dbReference type="ARBA" id="ARBA00007104"/>
    </source>
</evidence>
<comment type="subcellular location">
    <subcellularLocation>
        <location evidence="1">Endoplasmic reticulum membrane</location>
        <topology evidence="1">Single-pass type I membrane protein</topology>
    </subcellularLocation>
</comment>
<reference evidence="10" key="1">
    <citation type="thesis" date="2021" institute="BYU ScholarsArchive" country="Provo, UT, USA">
        <title>Applications of and Algorithms for Genome Assembly and Genomic Analyses with an Emphasis on Marine Teleosts.</title>
        <authorList>
            <person name="Pickett B.D."/>
        </authorList>
    </citation>
    <scope>NUCLEOTIDE SEQUENCE</scope>
    <source>
        <strain evidence="10">HI-2016</strain>
    </source>
</reference>
<comment type="caution">
    <text evidence="10">The sequence shown here is derived from an EMBL/GenBank/DDBJ whole genome shotgun (WGS) entry which is preliminary data.</text>
</comment>
<comment type="similarity">
    <text evidence="2">Belongs to the EMP24/GP25L family.</text>
</comment>
<keyword evidence="4" id="KW-0732">Signal</keyword>
<evidence type="ECO:0000313" key="11">
    <source>
        <dbReference type="Proteomes" id="UP000824540"/>
    </source>
</evidence>
<evidence type="ECO:0000256" key="3">
    <source>
        <dbReference type="ARBA" id="ARBA00022692"/>
    </source>
</evidence>
<protein>
    <recommendedName>
        <fullName evidence="9">GOLD domain-containing protein</fullName>
    </recommendedName>
</protein>
<dbReference type="AlphaFoldDB" id="A0A8T2PJH2"/>
<feature type="domain" description="GOLD" evidence="9">
    <location>
        <begin position="1"/>
        <end position="119"/>
    </location>
</feature>
<dbReference type="InterPro" id="IPR015720">
    <property type="entry name" value="Emp24-like"/>
</dbReference>
<evidence type="ECO:0000256" key="4">
    <source>
        <dbReference type="ARBA" id="ARBA00022729"/>
    </source>
</evidence>
<proteinExistence type="inferred from homology"/>
<keyword evidence="5" id="KW-0256">Endoplasmic reticulum</keyword>
<evidence type="ECO:0000259" key="9">
    <source>
        <dbReference type="Pfam" id="PF01105"/>
    </source>
</evidence>
<keyword evidence="3 8" id="KW-0812">Transmembrane</keyword>
<evidence type="ECO:0000313" key="10">
    <source>
        <dbReference type="EMBL" id="KAG9352360.1"/>
    </source>
</evidence>
<dbReference type="GO" id="GO:0005789">
    <property type="term" value="C:endoplasmic reticulum membrane"/>
    <property type="evidence" value="ECO:0007669"/>
    <property type="project" value="UniProtKB-SubCell"/>
</dbReference>
<dbReference type="Pfam" id="PF01105">
    <property type="entry name" value="EMP24_GP25L"/>
    <property type="match status" value="1"/>
</dbReference>
<accession>A0A8T2PJH2</accession>
<keyword evidence="11" id="KW-1185">Reference proteome</keyword>
<dbReference type="EMBL" id="JAFBMS010000005">
    <property type="protein sequence ID" value="KAG9352360.1"/>
    <property type="molecule type" value="Genomic_DNA"/>
</dbReference>
<evidence type="ECO:0000256" key="5">
    <source>
        <dbReference type="ARBA" id="ARBA00022824"/>
    </source>
</evidence>
<dbReference type="Proteomes" id="UP000824540">
    <property type="component" value="Unassembled WGS sequence"/>
</dbReference>